<keyword evidence="3" id="KW-1185">Reference proteome</keyword>
<dbReference type="InterPro" id="IPR032111">
    <property type="entry name" value="Clostridium_phage_holin"/>
</dbReference>
<gene>
    <name evidence="2" type="ORF">HMPREF1085_05564</name>
</gene>
<dbReference type="GeneID" id="23116666"/>
<reference evidence="2 3" key="1">
    <citation type="submission" date="2013-01" db="EMBL/GenBank/DDBJ databases">
        <title>The Genome Sequence of Clostridium bolteae 90A9.</title>
        <authorList>
            <consortium name="The Broad Institute Genome Sequencing Platform"/>
            <person name="Earl A."/>
            <person name="Ward D."/>
            <person name="Feldgarden M."/>
            <person name="Gevers D."/>
            <person name="Courvalin P."/>
            <person name="Lambert T."/>
            <person name="Walker B."/>
            <person name="Young S.K."/>
            <person name="Zeng Q."/>
            <person name="Gargeya S."/>
            <person name="Fitzgerald M."/>
            <person name="Haas B."/>
            <person name="Abouelleil A."/>
            <person name="Alvarado L."/>
            <person name="Arachchi H.M."/>
            <person name="Berlin A.M."/>
            <person name="Chapman S.B."/>
            <person name="Dewar J."/>
            <person name="Goldberg J."/>
            <person name="Griggs A."/>
            <person name="Gujja S."/>
            <person name="Hansen M."/>
            <person name="Howarth C."/>
            <person name="Imamovic A."/>
            <person name="Larimer J."/>
            <person name="McCowan C."/>
            <person name="Murphy C."/>
            <person name="Neiman D."/>
            <person name="Pearson M."/>
            <person name="Priest M."/>
            <person name="Roberts A."/>
            <person name="Saif S."/>
            <person name="Shea T."/>
            <person name="Sisk P."/>
            <person name="Sykes S."/>
            <person name="Wortman J."/>
            <person name="Nusbaum C."/>
            <person name="Birren B."/>
        </authorList>
    </citation>
    <scope>NUCLEOTIDE SEQUENCE [LARGE SCALE GENOMIC DNA]</scope>
    <source>
        <strain evidence="2 3">90A9</strain>
    </source>
</reference>
<evidence type="ECO:0000313" key="3">
    <source>
        <dbReference type="Proteomes" id="UP000013126"/>
    </source>
</evidence>
<keyword evidence="1" id="KW-0812">Transmembrane</keyword>
<proteinExistence type="predicted"/>
<organism evidence="2 3">
    <name type="scientific">Enterocloster bolteae 90A9</name>
    <dbReference type="NCBI Taxonomy" id="997894"/>
    <lineage>
        <taxon>Bacteria</taxon>
        <taxon>Bacillati</taxon>
        <taxon>Bacillota</taxon>
        <taxon>Clostridia</taxon>
        <taxon>Lachnospirales</taxon>
        <taxon>Lachnospiraceae</taxon>
        <taxon>Enterocloster</taxon>
    </lineage>
</organism>
<dbReference type="OrthoDB" id="1929673at2"/>
<dbReference type="Pfam" id="PF16079">
    <property type="entry name" value="Phage_holin_5_2"/>
    <property type="match status" value="1"/>
</dbReference>
<sequence>MDLSFFSNYTVVVIVGICLITGYIAKKWVKDLDNKYIPTMVALLGTALNIWIMGGVSPDIILAGAFSGLASTGLHQAFKQLIEGKQ</sequence>
<accession>R0BPY5</accession>
<protein>
    <recommendedName>
        <fullName evidence="4">Holin</fullName>
    </recommendedName>
</protein>
<comment type="caution">
    <text evidence="2">The sequence shown here is derived from an EMBL/GenBank/DDBJ whole genome shotgun (WGS) entry which is preliminary data.</text>
</comment>
<dbReference type="EMBL" id="AGYH01000018">
    <property type="protein sequence ID" value="ENZ46969.1"/>
    <property type="molecule type" value="Genomic_DNA"/>
</dbReference>
<dbReference type="PATRIC" id="fig|997894.4.peg.5796"/>
<feature type="transmembrane region" description="Helical" evidence="1">
    <location>
        <begin position="6"/>
        <end position="24"/>
    </location>
</feature>
<dbReference type="AlphaFoldDB" id="R0BPY5"/>
<keyword evidence="1" id="KW-1133">Transmembrane helix</keyword>
<evidence type="ECO:0008006" key="4">
    <source>
        <dbReference type="Google" id="ProtNLM"/>
    </source>
</evidence>
<dbReference type="HOGENOM" id="CLU_168120_2_0_9"/>
<evidence type="ECO:0000256" key="1">
    <source>
        <dbReference type="SAM" id="Phobius"/>
    </source>
</evidence>
<dbReference type="RefSeq" id="WP_002578137.1">
    <property type="nucleotide sequence ID" value="NZ_KB851182.1"/>
</dbReference>
<keyword evidence="1" id="KW-0472">Membrane</keyword>
<evidence type="ECO:0000313" key="2">
    <source>
        <dbReference type="EMBL" id="ENZ46969.1"/>
    </source>
</evidence>
<dbReference type="Proteomes" id="UP000013126">
    <property type="component" value="Unassembled WGS sequence"/>
</dbReference>
<name>R0BPY5_9FIRM</name>